<sequence>MKRRNQEINIFSMSALDLFASALGAFILITLILFPFFPNTGDSPERVASVRAEIADEMAALQQALAQAQTQLTQASSDSQSLQQQLGSCTSDLDSLQGQVQACRAELAQTFVLVVISWSSSDDVDLHVIDPAGNEYYYEDDRFPGSDAALEEDNTQGPGNEIWLSPQAMPGDYEVYINMYDKSDDSPASIRGSILHQNGQEQLTSITINNQDEKPLFVRFNVSAEGNVSLR</sequence>
<keyword evidence="2" id="KW-0812">Transmembrane</keyword>
<protein>
    <recommendedName>
        <fullName evidence="5">DUF2135 domain-containing protein</fullName>
    </recommendedName>
</protein>
<name>A0A2A4MJN4_9GAMM</name>
<evidence type="ECO:0000256" key="2">
    <source>
        <dbReference type="SAM" id="Phobius"/>
    </source>
</evidence>
<feature type="coiled-coil region" evidence="1">
    <location>
        <begin position="51"/>
        <end position="85"/>
    </location>
</feature>
<organism evidence="3 4">
    <name type="scientific">SAR86 cluster bacterium</name>
    <dbReference type="NCBI Taxonomy" id="2030880"/>
    <lineage>
        <taxon>Bacteria</taxon>
        <taxon>Pseudomonadati</taxon>
        <taxon>Pseudomonadota</taxon>
        <taxon>Gammaproteobacteria</taxon>
        <taxon>SAR86 cluster</taxon>
    </lineage>
</organism>
<evidence type="ECO:0000256" key="1">
    <source>
        <dbReference type="SAM" id="Coils"/>
    </source>
</evidence>
<feature type="transmembrane region" description="Helical" evidence="2">
    <location>
        <begin position="12"/>
        <end position="37"/>
    </location>
</feature>
<keyword evidence="1" id="KW-0175">Coiled coil</keyword>
<dbReference type="Proteomes" id="UP000218172">
    <property type="component" value="Unassembled WGS sequence"/>
</dbReference>
<evidence type="ECO:0000313" key="3">
    <source>
        <dbReference type="EMBL" id="PCH59957.1"/>
    </source>
</evidence>
<evidence type="ECO:0000313" key="4">
    <source>
        <dbReference type="Proteomes" id="UP000218172"/>
    </source>
</evidence>
<evidence type="ECO:0008006" key="5">
    <source>
        <dbReference type="Google" id="ProtNLM"/>
    </source>
</evidence>
<dbReference type="AlphaFoldDB" id="A0A2A4MJN4"/>
<keyword evidence="2" id="KW-0472">Membrane</keyword>
<dbReference type="EMBL" id="NVQR01000103">
    <property type="protein sequence ID" value="PCH59957.1"/>
    <property type="molecule type" value="Genomic_DNA"/>
</dbReference>
<reference evidence="4" key="1">
    <citation type="submission" date="2017-08" db="EMBL/GenBank/DDBJ databases">
        <title>A dynamic microbial community with high functional redundancy inhabits the cold, oxic subseafloor aquifer.</title>
        <authorList>
            <person name="Tully B.J."/>
            <person name="Wheat C.G."/>
            <person name="Glazer B.T."/>
            <person name="Huber J.A."/>
        </authorList>
    </citation>
    <scope>NUCLEOTIDE SEQUENCE [LARGE SCALE GENOMIC DNA]</scope>
</reference>
<keyword evidence="2" id="KW-1133">Transmembrane helix</keyword>
<accession>A0A2A4MJN4</accession>
<proteinExistence type="predicted"/>
<comment type="caution">
    <text evidence="3">The sequence shown here is derived from an EMBL/GenBank/DDBJ whole genome shotgun (WGS) entry which is preliminary data.</text>
</comment>
<dbReference type="Gene3D" id="1.20.5.340">
    <property type="match status" value="1"/>
</dbReference>
<gene>
    <name evidence="3" type="ORF">COC19_06495</name>
</gene>